<feature type="transmembrane region" description="Helical" evidence="10">
    <location>
        <begin position="12"/>
        <end position="37"/>
    </location>
</feature>
<feature type="transmembrane region" description="Helical" evidence="10">
    <location>
        <begin position="197"/>
        <end position="216"/>
    </location>
</feature>
<name>A0A9D1YR12_9FIRM</name>
<evidence type="ECO:0000259" key="12">
    <source>
        <dbReference type="PROSITE" id="PS50885"/>
    </source>
</evidence>
<dbReference type="Proteomes" id="UP000824007">
    <property type="component" value="Unassembled WGS sequence"/>
</dbReference>
<dbReference type="GO" id="GO:0005886">
    <property type="term" value="C:plasma membrane"/>
    <property type="evidence" value="ECO:0007669"/>
    <property type="project" value="TreeGrafter"/>
</dbReference>
<evidence type="ECO:0000256" key="9">
    <source>
        <dbReference type="SAM" id="MobiDB-lite"/>
    </source>
</evidence>
<feature type="domain" description="HAMP" evidence="12">
    <location>
        <begin position="218"/>
        <end position="270"/>
    </location>
</feature>
<dbReference type="InterPro" id="IPR036890">
    <property type="entry name" value="HATPase_C_sf"/>
</dbReference>
<feature type="region of interest" description="Disordered" evidence="9">
    <location>
        <begin position="548"/>
        <end position="567"/>
    </location>
</feature>
<comment type="caution">
    <text evidence="13">The sequence shown here is derived from an EMBL/GenBank/DDBJ whole genome shotgun (WGS) entry which is preliminary data.</text>
</comment>
<dbReference type="EC" id="2.7.13.3" evidence="3"/>
<keyword evidence="10" id="KW-0812">Transmembrane</keyword>
<comment type="subcellular location">
    <subcellularLocation>
        <location evidence="2">Membrane</location>
    </subcellularLocation>
</comment>
<dbReference type="InterPro" id="IPR036097">
    <property type="entry name" value="HisK_dim/P_sf"/>
</dbReference>
<dbReference type="SMART" id="SM00387">
    <property type="entry name" value="HATPase_c"/>
    <property type="match status" value="1"/>
</dbReference>
<keyword evidence="10" id="KW-1133">Transmembrane helix</keyword>
<dbReference type="CDD" id="cd00082">
    <property type="entry name" value="HisKA"/>
    <property type="match status" value="1"/>
</dbReference>
<keyword evidence="7" id="KW-0902">Two-component regulatory system</keyword>
<dbReference type="InterPro" id="IPR003594">
    <property type="entry name" value="HATPase_dom"/>
</dbReference>
<dbReference type="InterPro" id="IPR003661">
    <property type="entry name" value="HisK_dim/P_dom"/>
</dbReference>
<gene>
    <name evidence="13" type="ORF">H9831_11840</name>
</gene>
<dbReference type="AlphaFoldDB" id="A0A9D1YR12"/>
<dbReference type="InterPro" id="IPR005467">
    <property type="entry name" value="His_kinase_dom"/>
</dbReference>
<dbReference type="PRINTS" id="PR01780">
    <property type="entry name" value="LANTIREGPROT"/>
</dbReference>
<keyword evidence="5" id="KW-0808">Transferase</keyword>
<dbReference type="InterPro" id="IPR008358">
    <property type="entry name" value="Sig_transdc_His_kin/Pase_MprB"/>
</dbReference>
<keyword evidence="8" id="KW-0175">Coiled coil</keyword>
<evidence type="ECO:0000313" key="13">
    <source>
        <dbReference type="EMBL" id="HIY61349.1"/>
    </source>
</evidence>
<organism evidence="13 14">
    <name type="scientific">Candidatus Eisenbergiella pullistercoris</name>
    <dbReference type="NCBI Taxonomy" id="2838555"/>
    <lineage>
        <taxon>Bacteria</taxon>
        <taxon>Bacillati</taxon>
        <taxon>Bacillota</taxon>
        <taxon>Clostridia</taxon>
        <taxon>Lachnospirales</taxon>
        <taxon>Lachnospiraceae</taxon>
        <taxon>Eisenbergiella</taxon>
    </lineage>
</organism>
<evidence type="ECO:0000256" key="7">
    <source>
        <dbReference type="ARBA" id="ARBA00023012"/>
    </source>
</evidence>
<dbReference type="PANTHER" id="PTHR45453:SF3">
    <property type="entry name" value="HISTIDINE KINASE"/>
    <property type="match status" value="1"/>
</dbReference>
<dbReference type="GO" id="GO:0000155">
    <property type="term" value="F:phosphorelay sensor kinase activity"/>
    <property type="evidence" value="ECO:0007669"/>
    <property type="project" value="InterPro"/>
</dbReference>
<dbReference type="Gene3D" id="6.10.340.10">
    <property type="match status" value="1"/>
</dbReference>
<protein>
    <recommendedName>
        <fullName evidence="3">histidine kinase</fullName>
        <ecNumber evidence="3">2.7.13.3</ecNumber>
    </recommendedName>
</protein>
<dbReference type="CDD" id="cd06225">
    <property type="entry name" value="HAMP"/>
    <property type="match status" value="1"/>
</dbReference>
<dbReference type="SUPFAM" id="SSF47384">
    <property type="entry name" value="Homodimeric domain of signal transducing histidine kinase"/>
    <property type="match status" value="1"/>
</dbReference>
<dbReference type="SUPFAM" id="SSF158472">
    <property type="entry name" value="HAMP domain-like"/>
    <property type="match status" value="1"/>
</dbReference>
<dbReference type="PROSITE" id="PS50109">
    <property type="entry name" value="HIS_KIN"/>
    <property type="match status" value="1"/>
</dbReference>
<evidence type="ECO:0000256" key="8">
    <source>
        <dbReference type="SAM" id="Coils"/>
    </source>
</evidence>
<keyword evidence="10" id="KW-0472">Membrane</keyword>
<evidence type="ECO:0000256" key="10">
    <source>
        <dbReference type="SAM" id="Phobius"/>
    </source>
</evidence>
<feature type="coiled-coil region" evidence="8">
    <location>
        <begin position="258"/>
        <end position="289"/>
    </location>
</feature>
<dbReference type="Gene3D" id="3.30.565.10">
    <property type="entry name" value="Histidine kinase-like ATPase, C-terminal domain"/>
    <property type="match status" value="1"/>
</dbReference>
<evidence type="ECO:0000256" key="1">
    <source>
        <dbReference type="ARBA" id="ARBA00000085"/>
    </source>
</evidence>
<evidence type="ECO:0000256" key="5">
    <source>
        <dbReference type="ARBA" id="ARBA00022679"/>
    </source>
</evidence>
<dbReference type="Pfam" id="PF00672">
    <property type="entry name" value="HAMP"/>
    <property type="match status" value="1"/>
</dbReference>
<dbReference type="InterPro" id="IPR050351">
    <property type="entry name" value="BphY/WalK/GraS-like"/>
</dbReference>
<sequence length="567" mass="61685">MLRRKLAESLTLRIFLITLLLLLGAGGVAFGLIAWAAPSTYTAVVNDDLARQTDRLAERLADTALADSGPLLDTFIRATGANVMLAGPDGSTMETGSLLAWKRPDEAGDSSEAAMPQMSESSEAAASLHGTGDSYVTYSAYEADPDTAVTVTLSEQPAISASIAAEVHFADQEDAFMLYVTPRIRAENLAVRALAQIAPWLLLALLFFSFLCALFYSRYITRPIVRLSDIAEKMAGLDFGWECGDSRKDEIGKLGRSLNEMSGRLSAALKELEAANQALRGEMEWEREQERKRTAFFSAASHELKTPVTILKGQLSGMLEGVGVYRNREKYLLRSLQITGRMEGLIREMLSISRLETDVSPKQETVNLSDLVKRQLDCGRELLEQRAQRLLSQITPGITVTGNASLLEKAVGNLFSNAALYSPAGAEIRVYCAAREGHPVLIMENTGVQIGEEALPRLFDAFYREEGSRNRSTGGSGLGLYLVRLILQQHGAECAIENTADGVRVTVRFPQSGSSLKTQTVSIFSSQNRVTLLISERKKAAGSAMISTLPAGGKRRGKHGNQHSECQ</sequence>
<dbReference type="GO" id="GO:0004721">
    <property type="term" value="F:phosphoprotein phosphatase activity"/>
    <property type="evidence" value="ECO:0007669"/>
    <property type="project" value="TreeGrafter"/>
</dbReference>
<dbReference type="SMART" id="SM00304">
    <property type="entry name" value="HAMP"/>
    <property type="match status" value="1"/>
</dbReference>
<dbReference type="Gene3D" id="1.10.287.130">
    <property type="match status" value="1"/>
</dbReference>
<keyword evidence="6 13" id="KW-0418">Kinase</keyword>
<dbReference type="GO" id="GO:0016036">
    <property type="term" value="P:cellular response to phosphate starvation"/>
    <property type="evidence" value="ECO:0007669"/>
    <property type="project" value="TreeGrafter"/>
</dbReference>
<proteinExistence type="predicted"/>
<dbReference type="SMART" id="SM00388">
    <property type="entry name" value="HisKA"/>
    <property type="match status" value="1"/>
</dbReference>
<dbReference type="InterPro" id="IPR003660">
    <property type="entry name" value="HAMP_dom"/>
</dbReference>
<feature type="domain" description="Histidine kinase" evidence="11">
    <location>
        <begin position="299"/>
        <end position="513"/>
    </location>
</feature>
<evidence type="ECO:0000313" key="14">
    <source>
        <dbReference type="Proteomes" id="UP000824007"/>
    </source>
</evidence>
<reference evidence="13" key="2">
    <citation type="submission" date="2021-04" db="EMBL/GenBank/DDBJ databases">
        <authorList>
            <person name="Gilroy R."/>
        </authorList>
    </citation>
    <scope>NUCLEOTIDE SEQUENCE</scope>
    <source>
        <strain evidence="13">ChiSxjej3B15-24422</strain>
    </source>
</reference>
<dbReference type="EMBL" id="DXDD01000144">
    <property type="protein sequence ID" value="HIY61349.1"/>
    <property type="molecule type" value="Genomic_DNA"/>
</dbReference>
<reference evidence="13" key="1">
    <citation type="journal article" date="2021" name="PeerJ">
        <title>Extensive microbial diversity within the chicken gut microbiome revealed by metagenomics and culture.</title>
        <authorList>
            <person name="Gilroy R."/>
            <person name="Ravi A."/>
            <person name="Getino M."/>
            <person name="Pursley I."/>
            <person name="Horton D.L."/>
            <person name="Alikhan N.F."/>
            <person name="Baker D."/>
            <person name="Gharbi K."/>
            <person name="Hall N."/>
            <person name="Watson M."/>
            <person name="Adriaenssens E.M."/>
            <person name="Foster-Nyarko E."/>
            <person name="Jarju S."/>
            <person name="Secka A."/>
            <person name="Antonio M."/>
            <person name="Oren A."/>
            <person name="Chaudhuri R.R."/>
            <person name="La Ragione R."/>
            <person name="Hildebrand F."/>
            <person name="Pallen M.J."/>
        </authorList>
    </citation>
    <scope>NUCLEOTIDE SEQUENCE</scope>
    <source>
        <strain evidence="13">ChiSxjej3B15-24422</strain>
    </source>
</reference>
<dbReference type="SUPFAM" id="SSF55874">
    <property type="entry name" value="ATPase domain of HSP90 chaperone/DNA topoisomerase II/histidine kinase"/>
    <property type="match status" value="1"/>
</dbReference>
<accession>A0A9D1YR12</accession>
<evidence type="ECO:0000256" key="2">
    <source>
        <dbReference type="ARBA" id="ARBA00004370"/>
    </source>
</evidence>
<dbReference type="Pfam" id="PF02518">
    <property type="entry name" value="HATPase_c"/>
    <property type="match status" value="1"/>
</dbReference>
<evidence type="ECO:0000256" key="4">
    <source>
        <dbReference type="ARBA" id="ARBA00022553"/>
    </source>
</evidence>
<evidence type="ECO:0000259" key="11">
    <source>
        <dbReference type="PROSITE" id="PS50109"/>
    </source>
</evidence>
<dbReference type="Pfam" id="PF00512">
    <property type="entry name" value="HisKA"/>
    <property type="match status" value="1"/>
</dbReference>
<evidence type="ECO:0000256" key="3">
    <source>
        <dbReference type="ARBA" id="ARBA00012438"/>
    </source>
</evidence>
<dbReference type="PANTHER" id="PTHR45453">
    <property type="entry name" value="PHOSPHATE REGULON SENSOR PROTEIN PHOR"/>
    <property type="match status" value="1"/>
</dbReference>
<dbReference type="PROSITE" id="PS50885">
    <property type="entry name" value="HAMP"/>
    <property type="match status" value="1"/>
</dbReference>
<keyword evidence="4" id="KW-0597">Phosphoprotein</keyword>
<evidence type="ECO:0000256" key="6">
    <source>
        <dbReference type="ARBA" id="ARBA00022777"/>
    </source>
</evidence>
<comment type="catalytic activity">
    <reaction evidence="1">
        <text>ATP + protein L-histidine = ADP + protein N-phospho-L-histidine.</text>
        <dbReference type="EC" id="2.7.13.3"/>
    </reaction>
</comment>